<dbReference type="Proteomes" id="UP000002595">
    <property type="component" value="Chromosome"/>
</dbReference>
<reference evidence="1" key="1">
    <citation type="submission" date="2006-12" db="EMBL/GenBank/DDBJ databases">
        <title>Complete sequence of Pyrobaculum islandicum DSM 4184.</title>
        <authorList>
            <person name="Copeland A."/>
            <person name="Lucas S."/>
            <person name="Lapidus A."/>
            <person name="Barry K."/>
            <person name="Detter J.C."/>
            <person name="Glavina del Rio T."/>
            <person name="Dalin E."/>
            <person name="Tice H."/>
            <person name="Pitluck S."/>
            <person name="Meincke L."/>
            <person name="Brettin T."/>
            <person name="Bruce D."/>
            <person name="Han C."/>
            <person name="Tapia R."/>
            <person name="Gilna P."/>
            <person name="Schmutz J."/>
            <person name="Larimer F."/>
            <person name="Land M."/>
            <person name="Hauser L."/>
            <person name="Kyrpides N."/>
            <person name="Mikhailova N."/>
            <person name="Cozen A.E."/>
            <person name="Fitz-Gibbon S.T."/>
            <person name="House C.H."/>
            <person name="Saltikov C."/>
            <person name="Lowe T."/>
            <person name="Richardson P."/>
        </authorList>
    </citation>
    <scope>NUCLEOTIDE SEQUENCE [LARGE SCALE GENOMIC DNA]</scope>
    <source>
        <strain evidence="1">DSM 4184</strain>
    </source>
</reference>
<sequence length="98" mass="11257">MALHLLAQKGGKIYTYGEKIYIYVEETWLSLNLRLLIWRVGERPPPRAELIAEGEEAKAIATEFAQLLERYTEAKVMKGTAKEALMRSIKEKTLYVLT</sequence>
<dbReference type="KEGG" id="pis:Pisl_0209"/>
<dbReference type="RefSeq" id="WP_011761968.1">
    <property type="nucleotide sequence ID" value="NC_008701.1"/>
</dbReference>
<accession>A1RR09</accession>
<organism evidence="1 2">
    <name type="scientific">Pyrobaculum islandicum (strain DSM 4184 / JCM 9189 / GEO3)</name>
    <dbReference type="NCBI Taxonomy" id="384616"/>
    <lineage>
        <taxon>Archaea</taxon>
        <taxon>Thermoproteota</taxon>
        <taxon>Thermoprotei</taxon>
        <taxon>Thermoproteales</taxon>
        <taxon>Thermoproteaceae</taxon>
        <taxon>Pyrobaculum</taxon>
    </lineage>
</organism>
<dbReference type="STRING" id="384616.Pisl_0209"/>
<dbReference type="GeneID" id="4617063"/>
<evidence type="ECO:0000313" key="2">
    <source>
        <dbReference type="Proteomes" id="UP000002595"/>
    </source>
</evidence>
<dbReference type="AlphaFoldDB" id="A1RR09"/>
<dbReference type="eggNOG" id="arCOG09836">
    <property type="taxonomic scope" value="Archaea"/>
</dbReference>
<dbReference type="OrthoDB" id="372740at2157"/>
<dbReference type="HOGENOM" id="CLU_2327356_0_0_2"/>
<gene>
    <name evidence="1" type="ordered locus">Pisl_0209</name>
</gene>
<protein>
    <submittedName>
        <fullName evidence="1">Uncharacterized protein</fullName>
    </submittedName>
</protein>
<evidence type="ECO:0000313" key="1">
    <source>
        <dbReference type="EMBL" id="ABL87391.1"/>
    </source>
</evidence>
<proteinExistence type="predicted"/>
<keyword evidence="2" id="KW-1185">Reference proteome</keyword>
<dbReference type="EMBL" id="CP000504">
    <property type="protein sequence ID" value="ABL87391.1"/>
    <property type="molecule type" value="Genomic_DNA"/>
</dbReference>
<name>A1RR09_PYRIL</name>